<evidence type="ECO:0000313" key="11">
    <source>
        <dbReference type="Proteomes" id="UP000069940"/>
    </source>
</evidence>
<evidence type="ECO:0000256" key="1">
    <source>
        <dbReference type="ARBA" id="ARBA00012493"/>
    </source>
</evidence>
<dbReference type="Proteomes" id="UP000069940">
    <property type="component" value="Unassembled WGS sequence"/>
</dbReference>
<evidence type="ECO:0000256" key="4">
    <source>
        <dbReference type="ARBA" id="ARBA00022722"/>
    </source>
</evidence>
<feature type="compositionally biased region" description="Polar residues" evidence="8">
    <location>
        <begin position="702"/>
        <end position="712"/>
    </location>
</feature>
<feature type="region of interest" description="Disordered" evidence="8">
    <location>
        <begin position="700"/>
        <end position="799"/>
    </location>
</feature>
<feature type="compositionally biased region" description="Basic and acidic residues" evidence="8">
    <location>
        <begin position="641"/>
        <end position="660"/>
    </location>
</feature>
<protein>
    <recommendedName>
        <fullName evidence="1">RNA-directed DNA polymerase</fullName>
        <ecNumber evidence="1">2.7.7.49</ecNumber>
    </recommendedName>
</protein>
<evidence type="ECO:0000256" key="6">
    <source>
        <dbReference type="ARBA" id="ARBA00022801"/>
    </source>
</evidence>
<keyword evidence="5" id="KW-0255">Endonuclease</keyword>
<dbReference type="InterPro" id="IPR041588">
    <property type="entry name" value="Integrase_H2C2"/>
</dbReference>
<dbReference type="RefSeq" id="XP_062715816.1">
    <property type="nucleotide sequence ID" value="XM_062859832.1"/>
</dbReference>
<proteinExistence type="predicted"/>
<keyword evidence="11" id="KW-1185">Reference proteome</keyword>
<dbReference type="InterPro" id="IPR043128">
    <property type="entry name" value="Rev_trsase/Diguanyl_cyclase"/>
</dbReference>
<dbReference type="Pfam" id="PF00078">
    <property type="entry name" value="RVT_1"/>
    <property type="match status" value="1"/>
</dbReference>
<dbReference type="InterPro" id="IPR050951">
    <property type="entry name" value="Retrovirus_Pol_polyprotein"/>
</dbReference>
<sequence>MTFASNIQCFNWVFCFITQGLFRYKRLVFGISCAPEVFQKTIEQILSDCDHTINFIDDIIVVGRTEREHDEELRKVLGRLRDYGILLNQDKCAFKLTAIDFLGHKFDKDGMTPSTSKIEALQSFRAPATCEEVRSFLGLVNYVGAFIPDLATISFPLRELTKNKAVFKWNLEEQKAFDKLLKAISHIDRLSHFDPGLKTRVVADASPVGLGAVFLQFFEGMPRVISYASKSLTETEQRYAQTEKEALALVWAVERFQIYLVGIKFELETDHKPLEAIFSPDSSPCLRVERWVLRLQAFSYEVVYRKGKANIADSLSRLAQSQVLEPFDPDCDVYVRNVLELEAVDIGELEKASSEDPELRELREYLDRGVWNYTSSTVKAYHAFRNELGKVGELVVRGSRLIVPASMRQRMLQLAHEGHPGRTKMQQRLRLSYWWPGMDESIARIVDSCEGCRLVGQPDRPEPMERRKLPEAPWIDIAIDFLGPLPSGDYLLVIIDYYSRYKEVEILQKITAKETSERLEKIFVRLGFPRTITLDNGRQFVSVEFERYCRNRGIILNKTTPYWPQENGLVERQNRSLMKRLKISQVLNRDWKRELLTYLSMYYSTPHSTTGTTPAELMFGRNIRTKLPTLRDLSTEAPPTEYRDRDLQQKERGKVTEDLRRRAKPSELNVGDEVYMKNVLPGNKLTPTFNPKVMTVAAKQGSRVTVQNNETGKSYDRNSSHLKKVVFGNSGQNDDEETNAESLNEANPTSSGNMHVTIPEVEDPPSEEVPIDQEKPDHRNRSQREIRKPKRFDDCILDY</sequence>
<reference evidence="10" key="2">
    <citation type="submission" date="2025-05" db="UniProtKB">
        <authorList>
            <consortium name="EnsemblMetazoa"/>
        </authorList>
    </citation>
    <scope>IDENTIFICATION</scope>
    <source>
        <strain evidence="10">Foshan</strain>
    </source>
</reference>
<dbReference type="SUPFAM" id="SSF56672">
    <property type="entry name" value="DNA/RNA polymerases"/>
    <property type="match status" value="1"/>
</dbReference>
<accession>A0ABM1XL47</accession>
<dbReference type="CDD" id="cd09274">
    <property type="entry name" value="RNase_HI_RT_Ty3"/>
    <property type="match status" value="1"/>
</dbReference>
<keyword evidence="2" id="KW-0808">Transferase</keyword>
<evidence type="ECO:0000259" key="9">
    <source>
        <dbReference type="PROSITE" id="PS50994"/>
    </source>
</evidence>
<feature type="compositionally biased region" description="Basic and acidic residues" evidence="8">
    <location>
        <begin position="772"/>
        <end position="799"/>
    </location>
</feature>
<feature type="compositionally biased region" description="Acidic residues" evidence="8">
    <location>
        <begin position="760"/>
        <end position="771"/>
    </location>
</feature>
<dbReference type="InterPro" id="IPR041373">
    <property type="entry name" value="RT_RNaseH"/>
</dbReference>
<evidence type="ECO:0000256" key="8">
    <source>
        <dbReference type="SAM" id="MobiDB-lite"/>
    </source>
</evidence>
<keyword evidence="6" id="KW-0378">Hydrolase</keyword>
<dbReference type="Pfam" id="PF00665">
    <property type="entry name" value="rve"/>
    <property type="match status" value="1"/>
</dbReference>
<evidence type="ECO:0000256" key="3">
    <source>
        <dbReference type="ARBA" id="ARBA00022695"/>
    </source>
</evidence>
<name>A0ABM1XL47_AEDAL</name>
<dbReference type="Pfam" id="PF17921">
    <property type="entry name" value="Integrase_H2C2"/>
    <property type="match status" value="1"/>
</dbReference>
<reference evidence="11" key="1">
    <citation type="journal article" date="2015" name="Proc. Natl. Acad. Sci. U.S.A.">
        <title>Genome sequence of the Asian Tiger mosquito, Aedes albopictus, reveals insights into its biology, genetics, and evolution.</title>
        <authorList>
            <person name="Chen X.G."/>
            <person name="Jiang X."/>
            <person name="Gu J."/>
            <person name="Xu M."/>
            <person name="Wu Y."/>
            <person name="Deng Y."/>
            <person name="Zhang C."/>
            <person name="Bonizzoni M."/>
            <person name="Dermauw W."/>
            <person name="Vontas J."/>
            <person name="Armbruster P."/>
            <person name="Huang X."/>
            <person name="Yang Y."/>
            <person name="Zhang H."/>
            <person name="He W."/>
            <person name="Peng H."/>
            <person name="Liu Y."/>
            <person name="Wu K."/>
            <person name="Chen J."/>
            <person name="Lirakis M."/>
            <person name="Topalis P."/>
            <person name="Van Leeuwen T."/>
            <person name="Hall A.B."/>
            <person name="Jiang X."/>
            <person name="Thorpe C."/>
            <person name="Mueller R.L."/>
            <person name="Sun C."/>
            <person name="Waterhouse R.M."/>
            <person name="Yan G."/>
            <person name="Tu Z.J."/>
            <person name="Fang X."/>
            <person name="James A.A."/>
        </authorList>
    </citation>
    <scope>NUCLEOTIDE SEQUENCE [LARGE SCALE GENOMIC DNA]</scope>
    <source>
        <strain evidence="11">Foshan</strain>
    </source>
</reference>
<dbReference type="EnsemblMetazoa" id="AALFPA23_000674.R538">
    <property type="protein sequence ID" value="AALFPA23_000674.P538"/>
    <property type="gene ID" value="AALFPA23_000674"/>
</dbReference>
<dbReference type="InterPro" id="IPR036397">
    <property type="entry name" value="RNaseH_sf"/>
</dbReference>
<dbReference type="CDD" id="cd01647">
    <property type="entry name" value="RT_LTR"/>
    <property type="match status" value="1"/>
</dbReference>
<evidence type="ECO:0000256" key="2">
    <source>
        <dbReference type="ARBA" id="ARBA00022679"/>
    </source>
</evidence>
<dbReference type="Pfam" id="PF17917">
    <property type="entry name" value="RT_RNaseH"/>
    <property type="match status" value="1"/>
</dbReference>
<dbReference type="EnsemblMetazoa" id="AALFPA23_000674.R539">
    <property type="protein sequence ID" value="AALFPA23_000674.P539"/>
    <property type="gene ID" value="AALFPA23_000674"/>
</dbReference>
<dbReference type="GeneID" id="134291714"/>
<dbReference type="Gene3D" id="3.30.420.10">
    <property type="entry name" value="Ribonuclease H-like superfamily/Ribonuclease H"/>
    <property type="match status" value="1"/>
</dbReference>
<keyword evidence="7" id="KW-0695">RNA-directed DNA polymerase</keyword>
<feature type="region of interest" description="Disordered" evidence="8">
    <location>
        <begin position="632"/>
        <end position="662"/>
    </location>
</feature>
<dbReference type="PROSITE" id="PS50994">
    <property type="entry name" value="INTEGRASE"/>
    <property type="match status" value="1"/>
</dbReference>
<dbReference type="Gene3D" id="3.30.70.270">
    <property type="match status" value="2"/>
</dbReference>
<feature type="compositionally biased region" description="Polar residues" evidence="8">
    <location>
        <begin position="740"/>
        <end position="754"/>
    </location>
</feature>
<keyword evidence="3" id="KW-0548">Nucleotidyltransferase</keyword>
<keyword evidence="4" id="KW-0540">Nuclease</keyword>
<evidence type="ECO:0000313" key="10">
    <source>
        <dbReference type="EnsemblMetazoa" id="AALFPA23_000674.P539"/>
    </source>
</evidence>
<dbReference type="SUPFAM" id="SSF53098">
    <property type="entry name" value="Ribonuclease H-like"/>
    <property type="match status" value="1"/>
</dbReference>
<dbReference type="EC" id="2.7.7.49" evidence="1"/>
<evidence type="ECO:0000256" key="5">
    <source>
        <dbReference type="ARBA" id="ARBA00022759"/>
    </source>
</evidence>
<dbReference type="InterPro" id="IPR001584">
    <property type="entry name" value="Integrase_cat-core"/>
</dbReference>
<dbReference type="InterPro" id="IPR000477">
    <property type="entry name" value="RT_dom"/>
</dbReference>
<organism evidence="10 11">
    <name type="scientific">Aedes albopictus</name>
    <name type="common">Asian tiger mosquito</name>
    <name type="synonym">Stegomyia albopicta</name>
    <dbReference type="NCBI Taxonomy" id="7160"/>
    <lineage>
        <taxon>Eukaryota</taxon>
        <taxon>Metazoa</taxon>
        <taxon>Ecdysozoa</taxon>
        <taxon>Arthropoda</taxon>
        <taxon>Hexapoda</taxon>
        <taxon>Insecta</taxon>
        <taxon>Pterygota</taxon>
        <taxon>Neoptera</taxon>
        <taxon>Endopterygota</taxon>
        <taxon>Diptera</taxon>
        <taxon>Nematocera</taxon>
        <taxon>Culicoidea</taxon>
        <taxon>Culicidae</taxon>
        <taxon>Culicinae</taxon>
        <taxon>Aedini</taxon>
        <taxon>Aedes</taxon>
        <taxon>Stegomyia</taxon>
    </lineage>
</organism>
<dbReference type="RefSeq" id="XP_062715815.1">
    <property type="nucleotide sequence ID" value="XM_062859831.1"/>
</dbReference>
<dbReference type="Gene3D" id="1.10.340.70">
    <property type="match status" value="1"/>
</dbReference>
<dbReference type="InterPro" id="IPR043502">
    <property type="entry name" value="DNA/RNA_pol_sf"/>
</dbReference>
<dbReference type="PANTHER" id="PTHR37984:SF11">
    <property type="entry name" value="INTEGRASE CATALYTIC DOMAIN-CONTAINING PROTEIN"/>
    <property type="match status" value="1"/>
</dbReference>
<dbReference type="PANTHER" id="PTHR37984">
    <property type="entry name" value="PROTEIN CBG26694"/>
    <property type="match status" value="1"/>
</dbReference>
<dbReference type="InterPro" id="IPR012337">
    <property type="entry name" value="RNaseH-like_sf"/>
</dbReference>
<feature type="domain" description="Integrase catalytic" evidence="9">
    <location>
        <begin position="469"/>
        <end position="622"/>
    </location>
</feature>
<evidence type="ECO:0000256" key="7">
    <source>
        <dbReference type="ARBA" id="ARBA00022918"/>
    </source>
</evidence>